<dbReference type="Gene3D" id="3.30.160.20">
    <property type="match status" value="1"/>
</dbReference>
<dbReference type="AlphaFoldDB" id="H7ENC7"/>
<comment type="similarity">
    <text evidence="2 8 9">Belongs to the universal ribosomal protein uS5 family.</text>
</comment>
<evidence type="ECO:0000313" key="11">
    <source>
        <dbReference type="EMBL" id="EIC00855.1"/>
    </source>
</evidence>
<dbReference type="InterPro" id="IPR014721">
    <property type="entry name" value="Ribsml_uS5_D2-typ_fold_subgr"/>
</dbReference>
<proteinExistence type="inferred from homology"/>
<reference evidence="11 12" key="1">
    <citation type="submission" date="2011-09" db="EMBL/GenBank/DDBJ databases">
        <title>The draft genome of Treponema saccharophilum DSM 2985.</title>
        <authorList>
            <consortium name="US DOE Joint Genome Institute (JGI-PGF)"/>
            <person name="Lucas S."/>
            <person name="Copeland A."/>
            <person name="Lapidus A."/>
            <person name="Glavina del Rio T."/>
            <person name="Dalin E."/>
            <person name="Tice H."/>
            <person name="Bruce D."/>
            <person name="Goodwin L."/>
            <person name="Pitluck S."/>
            <person name="Peters L."/>
            <person name="Kyrpides N."/>
            <person name="Mavromatis K."/>
            <person name="Ivanova N."/>
            <person name="Markowitz V."/>
            <person name="Cheng J.-F."/>
            <person name="Hugenholtz P."/>
            <person name="Woyke T."/>
            <person name="Wu D."/>
            <person name="Gronow S."/>
            <person name="Wellnitz S."/>
            <person name="Brambilla E."/>
            <person name="Klenk H.-P."/>
            <person name="Eisen J.A."/>
        </authorList>
    </citation>
    <scope>NUCLEOTIDE SEQUENCE [LARGE SCALE GENOMIC DNA]</scope>
    <source>
        <strain evidence="11 12">DSM 2985</strain>
    </source>
</reference>
<dbReference type="PROSITE" id="PS50881">
    <property type="entry name" value="S5_DSRBD"/>
    <property type="match status" value="1"/>
</dbReference>
<dbReference type="SUPFAM" id="SSF54768">
    <property type="entry name" value="dsRNA-binding domain-like"/>
    <property type="match status" value="1"/>
</dbReference>
<keyword evidence="12" id="KW-1185">Reference proteome</keyword>
<dbReference type="GO" id="GO:0019843">
    <property type="term" value="F:rRNA binding"/>
    <property type="evidence" value="ECO:0007669"/>
    <property type="project" value="UniProtKB-UniRule"/>
</dbReference>
<evidence type="ECO:0000256" key="1">
    <source>
        <dbReference type="ARBA" id="ARBA00003093"/>
    </source>
</evidence>
<evidence type="ECO:0000256" key="4">
    <source>
        <dbReference type="ARBA" id="ARBA00022884"/>
    </source>
</evidence>
<dbReference type="SUPFAM" id="SSF54211">
    <property type="entry name" value="Ribosomal protein S5 domain 2-like"/>
    <property type="match status" value="1"/>
</dbReference>
<dbReference type="InterPro" id="IPR005324">
    <property type="entry name" value="Ribosomal_uS5_C"/>
</dbReference>
<dbReference type="FunFam" id="3.30.160.20:FF:000001">
    <property type="entry name" value="30S ribosomal protein S5"/>
    <property type="match status" value="1"/>
</dbReference>
<feature type="domain" description="S5 DRBM" evidence="10">
    <location>
        <begin position="18"/>
        <end position="81"/>
    </location>
</feature>
<dbReference type="InterPro" id="IPR000851">
    <property type="entry name" value="Ribosomal_uS5"/>
</dbReference>
<dbReference type="GO" id="GO:0003735">
    <property type="term" value="F:structural constituent of ribosome"/>
    <property type="evidence" value="ECO:0007669"/>
    <property type="project" value="UniProtKB-UniRule"/>
</dbReference>
<dbReference type="HAMAP" id="MF_01307_B">
    <property type="entry name" value="Ribosomal_uS5_B"/>
    <property type="match status" value="1"/>
</dbReference>
<accession>H7ENC7</accession>
<evidence type="ECO:0000259" key="10">
    <source>
        <dbReference type="PROSITE" id="PS50881"/>
    </source>
</evidence>
<gene>
    <name evidence="8" type="primary">rpsE</name>
    <name evidence="11" type="ORF">TresaDRAFT_0680</name>
</gene>
<dbReference type="PANTHER" id="PTHR48277:SF1">
    <property type="entry name" value="MITOCHONDRIAL RIBOSOMAL PROTEIN S5"/>
    <property type="match status" value="1"/>
</dbReference>
<dbReference type="FunFam" id="3.30.230.10:FF:000002">
    <property type="entry name" value="30S ribosomal protein S5"/>
    <property type="match status" value="1"/>
</dbReference>
<dbReference type="InterPro" id="IPR005712">
    <property type="entry name" value="Ribosomal_uS5_bac-type"/>
</dbReference>
<name>H7ENC7_9SPIR</name>
<dbReference type="Pfam" id="PF03719">
    <property type="entry name" value="Ribosomal_S5_C"/>
    <property type="match status" value="1"/>
</dbReference>
<dbReference type="InterPro" id="IPR020568">
    <property type="entry name" value="Ribosomal_Su5_D2-typ_SF"/>
</dbReference>
<evidence type="ECO:0000256" key="3">
    <source>
        <dbReference type="ARBA" id="ARBA00022730"/>
    </source>
</evidence>
<comment type="function">
    <text evidence="8">With S4 and S12 plays an important role in translational accuracy.</text>
</comment>
<dbReference type="PROSITE" id="PS00585">
    <property type="entry name" value="RIBOSOMAL_S5"/>
    <property type="match status" value="1"/>
</dbReference>
<evidence type="ECO:0000256" key="8">
    <source>
        <dbReference type="HAMAP-Rule" id="MF_01307"/>
    </source>
</evidence>
<evidence type="ECO:0000256" key="5">
    <source>
        <dbReference type="ARBA" id="ARBA00022980"/>
    </source>
</evidence>
<dbReference type="OrthoDB" id="9809045at2"/>
<dbReference type="GO" id="GO:0005737">
    <property type="term" value="C:cytoplasm"/>
    <property type="evidence" value="ECO:0007669"/>
    <property type="project" value="UniProtKB-ARBA"/>
</dbReference>
<keyword evidence="4 8" id="KW-0694">RNA-binding</keyword>
<keyword evidence="3 8" id="KW-0699">rRNA-binding</keyword>
<dbReference type="Gene3D" id="3.30.230.10">
    <property type="match status" value="1"/>
</dbReference>
<evidence type="ECO:0000256" key="9">
    <source>
        <dbReference type="RuleBase" id="RU003823"/>
    </source>
</evidence>
<comment type="domain">
    <text evidence="8">The N-terminal domain interacts with the head of the 30S subunit; the C-terminal domain interacts with the body and contacts protein S4. The interaction surface between S4 and S5 is involved in control of translational fidelity.</text>
</comment>
<dbReference type="STRING" id="907348.TresaDRAFT_0680"/>
<comment type="caution">
    <text evidence="11">The sequence shown here is derived from an EMBL/GenBank/DDBJ whole genome shotgun (WGS) entry which is preliminary data.</text>
</comment>
<dbReference type="PATRIC" id="fig|907348.3.peg.2448"/>
<dbReference type="RefSeq" id="WP_002705989.1">
    <property type="nucleotide sequence ID" value="NZ_AGRW01000053.1"/>
</dbReference>
<protein>
    <recommendedName>
        <fullName evidence="7 8">Small ribosomal subunit protein uS5</fullName>
    </recommendedName>
</protein>
<evidence type="ECO:0000256" key="6">
    <source>
        <dbReference type="ARBA" id="ARBA00023274"/>
    </source>
</evidence>
<dbReference type="InterPro" id="IPR018192">
    <property type="entry name" value="Ribosomal_uS5_N_CS"/>
</dbReference>
<dbReference type="EMBL" id="AGRW01000053">
    <property type="protein sequence ID" value="EIC00855.1"/>
    <property type="molecule type" value="Genomic_DNA"/>
</dbReference>
<dbReference type="PANTHER" id="PTHR48277">
    <property type="entry name" value="MITOCHONDRIAL RIBOSOMAL PROTEIN S5"/>
    <property type="match status" value="1"/>
</dbReference>
<evidence type="ECO:0000313" key="12">
    <source>
        <dbReference type="Proteomes" id="UP000003571"/>
    </source>
</evidence>
<organism evidence="11 12">
    <name type="scientific">Treponema saccharophilum DSM 2985</name>
    <dbReference type="NCBI Taxonomy" id="907348"/>
    <lineage>
        <taxon>Bacteria</taxon>
        <taxon>Pseudomonadati</taxon>
        <taxon>Spirochaetota</taxon>
        <taxon>Spirochaetia</taxon>
        <taxon>Spirochaetales</taxon>
        <taxon>Treponemataceae</taxon>
        <taxon>Treponema</taxon>
    </lineage>
</organism>
<dbReference type="Proteomes" id="UP000003571">
    <property type="component" value="Unassembled WGS sequence"/>
</dbReference>
<sequence>MERQNKFDRDRKEDQKEFVEKLVKLNRTAKTVKGGRRMSFSALTVVGDGKGRVGYGFGKANDVSEAIRKSIDRAKRNLINVPVKNGTLPHDMVGNYKSSSILLKPACAGTGIIAGGTVRAIMDSIGITDVISKSLGSCSPVNVVRATFDALSKLMDAKAVAANRGKSLQDMWG</sequence>
<comment type="function">
    <text evidence="1 8">Located at the back of the 30S subunit body where it stabilizes the conformation of the head with respect to the body.</text>
</comment>
<dbReference type="eggNOG" id="COG0098">
    <property type="taxonomic scope" value="Bacteria"/>
</dbReference>
<dbReference type="NCBIfam" id="TIGR01021">
    <property type="entry name" value="rpsE_bact"/>
    <property type="match status" value="1"/>
</dbReference>
<dbReference type="GO" id="GO:0015935">
    <property type="term" value="C:small ribosomal subunit"/>
    <property type="evidence" value="ECO:0007669"/>
    <property type="project" value="InterPro"/>
</dbReference>
<dbReference type="InterPro" id="IPR013810">
    <property type="entry name" value="Ribosomal_uS5_N"/>
</dbReference>
<evidence type="ECO:0000256" key="7">
    <source>
        <dbReference type="ARBA" id="ARBA00035255"/>
    </source>
</evidence>
<dbReference type="GO" id="GO:0042254">
    <property type="term" value="P:ribosome biogenesis"/>
    <property type="evidence" value="ECO:0007669"/>
    <property type="project" value="UniProtKB-ARBA"/>
</dbReference>
<keyword evidence="5 8" id="KW-0689">Ribosomal protein</keyword>
<keyword evidence="6 8" id="KW-0687">Ribonucleoprotein</keyword>
<dbReference type="Pfam" id="PF00333">
    <property type="entry name" value="Ribosomal_S5"/>
    <property type="match status" value="1"/>
</dbReference>
<evidence type="ECO:0000256" key="2">
    <source>
        <dbReference type="ARBA" id="ARBA00008945"/>
    </source>
</evidence>
<dbReference type="GO" id="GO:0006412">
    <property type="term" value="P:translation"/>
    <property type="evidence" value="ECO:0007669"/>
    <property type="project" value="UniProtKB-UniRule"/>
</dbReference>
<comment type="subunit">
    <text evidence="8">Part of the 30S ribosomal subunit. Contacts proteins S4 and S8.</text>
</comment>